<feature type="region of interest" description="Disordered" evidence="9">
    <location>
        <begin position="1"/>
        <end position="90"/>
    </location>
</feature>
<evidence type="ECO:0000256" key="6">
    <source>
        <dbReference type="ARBA" id="ARBA00023136"/>
    </source>
</evidence>
<comment type="similarity">
    <text evidence="2">Belongs to the SKN1/KRE6 family.</text>
</comment>
<dbReference type="Proteomes" id="UP000094112">
    <property type="component" value="Unassembled WGS sequence"/>
</dbReference>
<protein>
    <submittedName>
        <fullName evidence="12">Glycoside hydrolase family 16 protein</fullName>
    </submittedName>
</protein>
<evidence type="ECO:0000256" key="4">
    <source>
        <dbReference type="ARBA" id="ARBA00022968"/>
    </source>
</evidence>
<dbReference type="InterPro" id="IPR000757">
    <property type="entry name" value="Beta-glucanase-like"/>
</dbReference>
<dbReference type="RefSeq" id="XP_019035910.1">
    <property type="nucleotide sequence ID" value="XM_019186641.1"/>
</dbReference>
<dbReference type="GO" id="GO:0006078">
    <property type="term" value="P:(1-&gt;6)-beta-D-glucan biosynthetic process"/>
    <property type="evidence" value="ECO:0007669"/>
    <property type="project" value="TreeGrafter"/>
</dbReference>
<evidence type="ECO:0000256" key="2">
    <source>
        <dbReference type="ARBA" id="ARBA00010962"/>
    </source>
</evidence>
<comment type="subcellular location">
    <subcellularLocation>
        <location evidence="1">Membrane</location>
        <topology evidence="1">Single-pass type II membrane protein</topology>
    </subcellularLocation>
</comment>
<evidence type="ECO:0000259" key="11">
    <source>
        <dbReference type="PROSITE" id="PS51762"/>
    </source>
</evidence>
<name>A0A1E3NUE5_WICAA</name>
<dbReference type="OrthoDB" id="412647at2759"/>
<evidence type="ECO:0000256" key="9">
    <source>
        <dbReference type="SAM" id="MobiDB-lite"/>
    </source>
</evidence>
<sequence>MSTRNLTDRSPIVGNSSESSDSEPKNPFIQDELNSLDDSNSSDDSRANLNRSKVSKPYIDYSGYYSQQGSSSNSLNPQNNNSYSSSNISGLGQQRHLSVNNDVYSPPEYDRYPTLAGSRVGSMATSLNSTTNLQDHHKKNSMISENSSNSDGSSNPFLVDADFSPFGGYPASSFPLHIDEKEPDDYIHNPDPIADAYLDKHRFLNDFKHMDKRSAGGLIGLLALFLGAIALFVVLPALTYSGVVDHGEGDVREILTFYSYPTLGAIRTSLVDPDTPKDAYEKTSKSGDTWQLVFSDEFNAEGRTFYPGDSQFWTAPDIHYDATKDLEWYDPDASTTKNGTLQLRMDVFKNHDLFYRSGMLQSWNQMCFSQGHIEVSSKLPNFGNVSGLWPGLWTLGNLGRPGYLASTEAVWPYSYESCDAGITANQSSEDGISYLKGQKLSACVCDGEDHPNPGVGRGAPEIDILEGEVDTTLKVGVASQSYQVAPYDIWYIPDYDFVEIHNSSTTVMNTYCGGPFQQAISAVTTLNTSWYEFGDTDGHHFQKYGYEFMSDNDDGYIRWFVGDNPTMTLNAAALHPNGNIDWRRIPKEPMSIILNLGISNNWAYIDWPSIMFPVTHSIDYVRVYQPPNAISITCDPPEYPTYDYIQNHLNAYQNPNLTSWADAGYSFPKNALLNNCKSSNYKGTVGQASN</sequence>
<feature type="compositionally biased region" description="Low complexity" evidence="9">
    <location>
        <begin position="61"/>
        <end position="90"/>
    </location>
</feature>
<proteinExistence type="inferred from homology"/>
<dbReference type="CDD" id="cd02180">
    <property type="entry name" value="GH16_fungal_KRE6_glucanase"/>
    <property type="match status" value="1"/>
</dbReference>
<accession>A0A1E3NUE5</accession>
<evidence type="ECO:0000256" key="10">
    <source>
        <dbReference type="SAM" id="Phobius"/>
    </source>
</evidence>
<feature type="transmembrane region" description="Helical" evidence="10">
    <location>
        <begin position="218"/>
        <end position="238"/>
    </location>
</feature>
<evidence type="ECO:0000313" key="13">
    <source>
        <dbReference type="Proteomes" id="UP000094112"/>
    </source>
</evidence>
<keyword evidence="4" id="KW-0735">Signal-anchor</keyword>
<dbReference type="AlphaFoldDB" id="A0A1E3NUE5"/>
<keyword evidence="3 10" id="KW-0812">Transmembrane</keyword>
<dbReference type="Gene3D" id="2.60.120.200">
    <property type="match status" value="1"/>
</dbReference>
<keyword evidence="5 10" id="KW-1133">Transmembrane helix</keyword>
<dbReference type="InterPro" id="IPR013320">
    <property type="entry name" value="ConA-like_dom_sf"/>
</dbReference>
<dbReference type="GO" id="GO:0015926">
    <property type="term" value="F:glucosidase activity"/>
    <property type="evidence" value="ECO:0007669"/>
    <property type="project" value="TreeGrafter"/>
</dbReference>
<dbReference type="InterPro" id="IPR005629">
    <property type="entry name" value="Skn1/Kre6/Sbg1"/>
</dbReference>
<reference evidence="12 13" key="1">
    <citation type="journal article" date="2016" name="Proc. Natl. Acad. Sci. U.S.A.">
        <title>Comparative genomics of biotechnologically important yeasts.</title>
        <authorList>
            <person name="Riley R."/>
            <person name="Haridas S."/>
            <person name="Wolfe K.H."/>
            <person name="Lopes M.R."/>
            <person name="Hittinger C.T."/>
            <person name="Goeker M."/>
            <person name="Salamov A.A."/>
            <person name="Wisecaver J.H."/>
            <person name="Long T.M."/>
            <person name="Calvey C.H."/>
            <person name="Aerts A.L."/>
            <person name="Barry K.W."/>
            <person name="Choi C."/>
            <person name="Clum A."/>
            <person name="Coughlan A.Y."/>
            <person name="Deshpande S."/>
            <person name="Douglass A.P."/>
            <person name="Hanson S.J."/>
            <person name="Klenk H.-P."/>
            <person name="LaButti K.M."/>
            <person name="Lapidus A."/>
            <person name="Lindquist E.A."/>
            <person name="Lipzen A.M."/>
            <person name="Meier-Kolthoff J.P."/>
            <person name="Ohm R.A."/>
            <person name="Otillar R.P."/>
            <person name="Pangilinan J.L."/>
            <person name="Peng Y."/>
            <person name="Rokas A."/>
            <person name="Rosa C.A."/>
            <person name="Scheuner C."/>
            <person name="Sibirny A.A."/>
            <person name="Slot J.C."/>
            <person name="Stielow J.B."/>
            <person name="Sun H."/>
            <person name="Kurtzman C.P."/>
            <person name="Blackwell M."/>
            <person name="Grigoriev I.V."/>
            <person name="Jeffries T.W."/>
        </authorList>
    </citation>
    <scope>NUCLEOTIDE SEQUENCE [LARGE SCALE GENOMIC DNA]</scope>
    <source>
        <strain evidence="13">ATCC 58044 / CBS 1984 / NCYC 433 / NRRL Y-366-8</strain>
    </source>
</reference>
<dbReference type="STRING" id="683960.A0A1E3NUE5"/>
<feature type="domain" description="GH16" evidence="11">
    <location>
        <begin position="283"/>
        <end position="629"/>
    </location>
</feature>
<keyword evidence="8" id="KW-0961">Cell wall biogenesis/degradation</keyword>
<keyword evidence="12" id="KW-0378">Hydrolase</keyword>
<dbReference type="GO" id="GO:0031505">
    <property type="term" value="P:fungal-type cell wall organization"/>
    <property type="evidence" value="ECO:0007669"/>
    <property type="project" value="TreeGrafter"/>
</dbReference>
<evidence type="ECO:0000313" key="12">
    <source>
        <dbReference type="EMBL" id="ODQ56703.1"/>
    </source>
</evidence>
<keyword evidence="13" id="KW-1185">Reference proteome</keyword>
<gene>
    <name evidence="12" type="ORF">WICANDRAFT_98190</name>
</gene>
<evidence type="ECO:0000256" key="7">
    <source>
        <dbReference type="ARBA" id="ARBA00023180"/>
    </source>
</evidence>
<dbReference type="PANTHER" id="PTHR31361">
    <property type="entry name" value="BETA-GLUCAN SYNTHESIS-ASSOCIATED PROTEIN KRE6-RELATED"/>
    <property type="match status" value="1"/>
</dbReference>
<dbReference type="Pfam" id="PF03935">
    <property type="entry name" value="SKN1_KRE6_Sbg1"/>
    <property type="match status" value="1"/>
</dbReference>
<evidence type="ECO:0000256" key="5">
    <source>
        <dbReference type="ARBA" id="ARBA00022989"/>
    </source>
</evidence>
<dbReference type="GO" id="GO:0005789">
    <property type="term" value="C:endoplasmic reticulum membrane"/>
    <property type="evidence" value="ECO:0007669"/>
    <property type="project" value="TreeGrafter"/>
</dbReference>
<dbReference type="PANTHER" id="PTHR31361:SF1">
    <property type="entry name" value="BETA-GLUCAN SYNTHESIS-ASSOCIATED PROTEIN KRE6-RELATED"/>
    <property type="match status" value="1"/>
</dbReference>
<keyword evidence="7" id="KW-0325">Glycoprotein</keyword>
<evidence type="ECO:0000256" key="8">
    <source>
        <dbReference type="ARBA" id="ARBA00023316"/>
    </source>
</evidence>
<dbReference type="EMBL" id="KV454216">
    <property type="protein sequence ID" value="ODQ56703.1"/>
    <property type="molecule type" value="Genomic_DNA"/>
</dbReference>
<organism evidence="12 13">
    <name type="scientific">Wickerhamomyces anomalus (strain ATCC 58044 / CBS 1984 / NCYC 433 / NRRL Y-366-8)</name>
    <name type="common">Yeast</name>
    <name type="synonym">Hansenula anomala</name>
    <dbReference type="NCBI Taxonomy" id="683960"/>
    <lineage>
        <taxon>Eukaryota</taxon>
        <taxon>Fungi</taxon>
        <taxon>Dikarya</taxon>
        <taxon>Ascomycota</taxon>
        <taxon>Saccharomycotina</taxon>
        <taxon>Saccharomycetes</taxon>
        <taxon>Phaffomycetales</taxon>
        <taxon>Wickerhamomycetaceae</taxon>
        <taxon>Wickerhamomyces</taxon>
    </lineage>
</organism>
<evidence type="ECO:0000256" key="1">
    <source>
        <dbReference type="ARBA" id="ARBA00004606"/>
    </source>
</evidence>
<feature type="compositionally biased region" description="Low complexity" evidence="9">
    <location>
        <begin position="141"/>
        <end position="154"/>
    </location>
</feature>
<feature type="region of interest" description="Disordered" evidence="9">
    <location>
        <begin position="130"/>
        <end position="154"/>
    </location>
</feature>
<dbReference type="PROSITE" id="PS51762">
    <property type="entry name" value="GH16_2"/>
    <property type="match status" value="1"/>
</dbReference>
<keyword evidence="6 10" id="KW-0472">Membrane</keyword>
<dbReference type="GeneID" id="30203887"/>
<dbReference type="GO" id="GO:0005886">
    <property type="term" value="C:plasma membrane"/>
    <property type="evidence" value="ECO:0007669"/>
    <property type="project" value="TreeGrafter"/>
</dbReference>
<dbReference type="FunFam" id="2.60.120.200:FF:000140">
    <property type="entry name" value="Beta-glucan synthesis-associated protein"/>
    <property type="match status" value="1"/>
</dbReference>
<evidence type="ECO:0000256" key="3">
    <source>
        <dbReference type="ARBA" id="ARBA00022692"/>
    </source>
</evidence>
<dbReference type="SUPFAM" id="SSF49899">
    <property type="entry name" value="Concanavalin A-like lectins/glucanases"/>
    <property type="match status" value="1"/>
</dbReference>